<name>R7QT36_CHOCR</name>
<reference evidence="12" key="1">
    <citation type="journal article" date="2013" name="Proc. Natl. Acad. Sci. U.S.A.">
        <title>Genome structure and metabolic features in the red seaweed Chondrus crispus shed light on evolution of the Archaeplastida.</title>
        <authorList>
            <person name="Collen J."/>
            <person name="Porcel B."/>
            <person name="Carre W."/>
            <person name="Ball S.G."/>
            <person name="Chaparro C."/>
            <person name="Tonon T."/>
            <person name="Barbeyron T."/>
            <person name="Michel G."/>
            <person name="Noel B."/>
            <person name="Valentin K."/>
            <person name="Elias M."/>
            <person name="Artiguenave F."/>
            <person name="Arun A."/>
            <person name="Aury J.M."/>
            <person name="Barbosa-Neto J.F."/>
            <person name="Bothwell J.H."/>
            <person name="Bouget F.Y."/>
            <person name="Brillet L."/>
            <person name="Cabello-Hurtado F."/>
            <person name="Capella-Gutierrez S."/>
            <person name="Charrier B."/>
            <person name="Cladiere L."/>
            <person name="Cock J.M."/>
            <person name="Coelho S.M."/>
            <person name="Colleoni C."/>
            <person name="Czjzek M."/>
            <person name="Da Silva C."/>
            <person name="Delage L."/>
            <person name="Denoeud F."/>
            <person name="Deschamps P."/>
            <person name="Dittami S.M."/>
            <person name="Gabaldon T."/>
            <person name="Gachon C.M."/>
            <person name="Groisillier A."/>
            <person name="Herve C."/>
            <person name="Jabbari K."/>
            <person name="Katinka M."/>
            <person name="Kloareg B."/>
            <person name="Kowalczyk N."/>
            <person name="Labadie K."/>
            <person name="Leblanc C."/>
            <person name="Lopez P.J."/>
            <person name="McLachlan D.H."/>
            <person name="Meslet-Cladiere L."/>
            <person name="Moustafa A."/>
            <person name="Nehr Z."/>
            <person name="Nyvall Collen P."/>
            <person name="Panaud O."/>
            <person name="Partensky F."/>
            <person name="Poulain J."/>
            <person name="Rensing S.A."/>
            <person name="Rousvoal S."/>
            <person name="Samson G."/>
            <person name="Symeonidi A."/>
            <person name="Weissenbach J."/>
            <person name="Zambounis A."/>
            <person name="Wincker P."/>
            <person name="Boyen C."/>
        </authorList>
    </citation>
    <scope>NUCLEOTIDE SEQUENCE [LARGE SCALE GENOMIC DNA]</scope>
    <source>
        <strain evidence="12">cv. Stackhouse</strain>
    </source>
</reference>
<keyword evidence="12" id="KW-1185">Reference proteome</keyword>
<dbReference type="RefSeq" id="XP_005711593.1">
    <property type="nucleotide sequence ID" value="XM_005711536.1"/>
</dbReference>
<dbReference type="Gene3D" id="3.90.1720.30">
    <property type="entry name" value="PPPDE domains"/>
    <property type="match status" value="1"/>
</dbReference>
<evidence type="ECO:0000256" key="7">
    <source>
        <dbReference type="ARBA" id="ARBA00022801"/>
    </source>
</evidence>
<dbReference type="InterPro" id="IPR008271">
    <property type="entry name" value="Ser/Thr_kinase_AS"/>
</dbReference>
<evidence type="ECO:0000256" key="8">
    <source>
        <dbReference type="ARBA" id="ARBA00022840"/>
    </source>
</evidence>
<dbReference type="PROSITE" id="PS00108">
    <property type="entry name" value="PROTEIN_KINASE_ST"/>
    <property type="match status" value="1"/>
</dbReference>
<dbReference type="GO" id="GO:0008233">
    <property type="term" value="F:peptidase activity"/>
    <property type="evidence" value="ECO:0007669"/>
    <property type="project" value="UniProtKB-KW"/>
</dbReference>
<evidence type="ECO:0000256" key="2">
    <source>
        <dbReference type="ARBA" id="ARBA00022527"/>
    </source>
</evidence>
<dbReference type="GeneID" id="17319312"/>
<dbReference type="PROSITE" id="PS50011">
    <property type="entry name" value="PROTEIN_KINASE_DOM"/>
    <property type="match status" value="1"/>
</dbReference>
<dbReference type="InterPro" id="IPR050494">
    <property type="entry name" value="Ser_Thr_dual-spec_kinase"/>
</dbReference>
<dbReference type="GO" id="GO:0004674">
    <property type="term" value="F:protein serine/threonine kinase activity"/>
    <property type="evidence" value="ECO:0007669"/>
    <property type="project" value="UniProtKB-KW"/>
</dbReference>
<accession>R7QT36</accession>
<dbReference type="GO" id="GO:0005524">
    <property type="term" value="F:ATP binding"/>
    <property type="evidence" value="ECO:0007669"/>
    <property type="project" value="UniProtKB-KW"/>
</dbReference>
<dbReference type="InterPro" id="IPR008580">
    <property type="entry name" value="PPPDE_dom"/>
</dbReference>
<comment type="similarity">
    <text evidence="1">Belongs to the DeSI family.</text>
</comment>
<evidence type="ECO:0000259" key="9">
    <source>
        <dbReference type="PROSITE" id="PS50011"/>
    </source>
</evidence>
<dbReference type="STRING" id="2769.R7QT36"/>
<dbReference type="GO" id="GO:0006508">
    <property type="term" value="P:proteolysis"/>
    <property type="evidence" value="ECO:0007669"/>
    <property type="project" value="UniProtKB-KW"/>
</dbReference>
<keyword evidence="5" id="KW-0547">Nucleotide-binding</keyword>
<keyword evidence="2 11" id="KW-0723">Serine/threonine-protein kinase</keyword>
<gene>
    <name evidence="11" type="ORF">CHC_T00009047001</name>
</gene>
<evidence type="ECO:0000313" key="11">
    <source>
        <dbReference type="EMBL" id="CDF41299.1"/>
    </source>
</evidence>
<dbReference type="InterPro" id="IPR011009">
    <property type="entry name" value="Kinase-like_dom_sf"/>
</dbReference>
<keyword evidence="3" id="KW-0645">Protease</keyword>
<dbReference type="OrthoDB" id="5286at2759"/>
<dbReference type="PANTHER" id="PTHR24058">
    <property type="entry name" value="DUAL SPECIFICITY PROTEIN KINASE"/>
    <property type="match status" value="1"/>
</dbReference>
<dbReference type="Gene3D" id="1.10.510.10">
    <property type="entry name" value="Transferase(Phosphotransferase) domain 1"/>
    <property type="match status" value="1"/>
</dbReference>
<evidence type="ECO:0000256" key="4">
    <source>
        <dbReference type="ARBA" id="ARBA00022679"/>
    </source>
</evidence>
<evidence type="ECO:0000256" key="3">
    <source>
        <dbReference type="ARBA" id="ARBA00022670"/>
    </source>
</evidence>
<keyword evidence="6 11" id="KW-0418">Kinase</keyword>
<keyword evidence="8" id="KW-0067">ATP-binding</keyword>
<dbReference type="SMART" id="SM00220">
    <property type="entry name" value="S_TKc"/>
    <property type="match status" value="1"/>
</dbReference>
<dbReference type="PROSITE" id="PS51858">
    <property type="entry name" value="PPPDE"/>
    <property type="match status" value="1"/>
</dbReference>
<dbReference type="Pfam" id="PF05903">
    <property type="entry name" value="Peptidase_C97"/>
    <property type="match status" value="1"/>
</dbReference>
<dbReference type="InterPro" id="IPR042266">
    <property type="entry name" value="PPPDE_sf"/>
</dbReference>
<feature type="domain" description="PPPDE" evidence="10">
    <location>
        <begin position="14"/>
        <end position="136"/>
    </location>
</feature>
<dbReference type="EMBL" id="HG002348">
    <property type="protein sequence ID" value="CDF41299.1"/>
    <property type="molecule type" value="Genomic_DNA"/>
</dbReference>
<evidence type="ECO:0000256" key="1">
    <source>
        <dbReference type="ARBA" id="ARBA00008140"/>
    </source>
</evidence>
<keyword evidence="4" id="KW-0808">Transferase</keyword>
<dbReference type="Pfam" id="PF00069">
    <property type="entry name" value="Pkinase"/>
    <property type="match status" value="1"/>
</dbReference>
<evidence type="ECO:0000313" key="12">
    <source>
        <dbReference type="Proteomes" id="UP000012073"/>
    </source>
</evidence>
<organism evidence="11 12">
    <name type="scientific">Chondrus crispus</name>
    <name type="common">Carrageen Irish moss</name>
    <name type="synonym">Polymorpha crispa</name>
    <dbReference type="NCBI Taxonomy" id="2769"/>
    <lineage>
        <taxon>Eukaryota</taxon>
        <taxon>Rhodophyta</taxon>
        <taxon>Florideophyceae</taxon>
        <taxon>Rhodymeniophycidae</taxon>
        <taxon>Gigartinales</taxon>
        <taxon>Gigartinaceae</taxon>
        <taxon>Chondrus</taxon>
    </lineage>
</organism>
<proteinExistence type="inferred from homology"/>
<keyword evidence="7" id="KW-0378">Hydrolase</keyword>
<dbReference type="AlphaFoldDB" id="R7QT36"/>
<protein>
    <submittedName>
        <fullName evidence="11">Possible serine/threonine protein kinase</fullName>
    </submittedName>
</protein>
<dbReference type="Proteomes" id="UP000012073">
    <property type="component" value="Unassembled WGS sequence"/>
</dbReference>
<dbReference type="KEGG" id="ccp:CHC_T00009047001"/>
<dbReference type="Gramene" id="CDF41299">
    <property type="protein sequence ID" value="CDF41299"/>
    <property type="gene ID" value="CHC_T00009047001"/>
</dbReference>
<feature type="domain" description="Protein kinase" evidence="9">
    <location>
        <begin position="1"/>
        <end position="353"/>
    </location>
</feature>
<dbReference type="PANTHER" id="PTHR24058:SF28">
    <property type="entry name" value="SERINE_THREONINE-PROTEIN KINASE MINIBRAIN"/>
    <property type="match status" value="1"/>
</dbReference>
<evidence type="ECO:0000256" key="5">
    <source>
        <dbReference type="ARBA" id="ARBA00022741"/>
    </source>
</evidence>
<dbReference type="SMART" id="SM01179">
    <property type="entry name" value="DUF862"/>
    <property type="match status" value="1"/>
</dbReference>
<sequence length="353" mass="38399">MSSNQGMMPIAGGVPIELNVYDLQHPDNPDAVPAINWYLHGVGLGLYHSGVSIYGTDYCYGGHADDDTGVFEVVPPKAPDAKFRQTVFVGRTSLDPQQVSELVKAMAHVWSGNSCNVLTRAAVVARWEVAIMSKLLQVARASDTGENTHLAIKIIKNNPLSSTACSDVNIAHCDLKPENVLLRHPQRSAIKAVDFDASCRISQSMSTYVQSRFYRAPEVILGKLYGTQVDVWSLGCMLIELHKGYPLFAGKDKAHQMAIIAEGLGMPLEEMLLAGPKTSLLFEQDSVTGRWRMRPEACPSGEAVIPGSKSTAGFVDIDMGASNGRRKRVSGGHLDVDYSMFLGLVDKMLRYSG</sequence>
<evidence type="ECO:0000259" key="10">
    <source>
        <dbReference type="PROSITE" id="PS51858"/>
    </source>
</evidence>
<evidence type="ECO:0000256" key="6">
    <source>
        <dbReference type="ARBA" id="ARBA00022777"/>
    </source>
</evidence>
<dbReference type="SUPFAM" id="SSF56112">
    <property type="entry name" value="Protein kinase-like (PK-like)"/>
    <property type="match status" value="1"/>
</dbReference>
<dbReference type="InterPro" id="IPR000719">
    <property type="entry name" value="Prot_kinase_dom"/>
</dbReference>